<keyword evidence="2" id="KW-0229">DNA integration</keyword>
<dbReference type="InterPro" id="IPR038488">
    <property type="entry name" value="Integrase_DNA-bd_sf"/>
</dbReference>
<accession>E6QQN7</accession>
<gene>
    <name evidence="4" type="ORF">CARN7_0291</name>
</gene>
<dbReference type="GO" id="GO:0015074">
    <property type="term" value="P:DNA integration"/>
    <property type="evidence" value="ECO:0007669"/>
    <property type="project" value="UniProtKB-KW"/>
</dbReference>
<evidence type="ECO:0000256" key="1">
    <source>
        <dbReference type="ARBA" id="ARBA00008857"/>
    </source>
</evidence>
<dbReference type="InterPro" id="IPR050808">
    <property type="entry name" value="Phage_Integrase"/>
</dbReference>
<dbReference type="AlphaFoldDB" id="E6QQN7"/>
<protein>
    <submittedName>
        <fullName evidence="4">Putative prophage CPS-53 integrase CPS-53 (KpLE1) prophage</fullName>
    </submittedName>
</protein>
<name>E6QQN7_9ZZZZ</name>
<organism evidence="4">
    <name type="scientific">mine drainage metagenome</name>
    <dbReference type="NCBI Taxonomy" id="410659"/>
    <lineage>
        <taxon>unclassified sequences</taxon>
        <taxon>metagenomes</taxon>
        <taxon>ecological metagenomes</taxon>
    </lineage>
</organism>
<dbReference type="Pfam" id="PF13356">
    <property type="entry name" value="Arm-DNA-bind_3"/>
    <property type="match status" value="1"/>
</dbReference>
<dbReference type="PANTHER" id="PTHR30629:SF2">
    <property type="entry name" value="PROPHAGE INTEGRASE INTS-RELATED"/>
    <property type="match status" value="1"/>
</dbReference>
<evidence type="ECO:0000313" key="4">
    <source>
        <dbReference type="EMBL" id="CBI09558.1"/>
    </source>
</evidence>
<dbReference type="Gene3D" id="3.30.160.390">
    <property type="entry name" value="Integrase, DNA-binding domain"/>
    <property type="match status" value="1"/>
</dbReference>
<evidence type="ECO:0000259" key="3">
    <source>
        <dbReference type="Pfam" id="PF13356"/>
    </source>
</evidence>
<sequence length="87" mass="9998">MLSDTKLRALKPKEKAYHIADEKGLYVQVSTVGTPLFRFKYRFDGKEKLLSFGQYPDISLSQARELRDNARKTIAQGVLPNRTEKSH</sequence>
<feature type="domain" description="Integrase DNA-binding" evidence="3">
    <location>
        <begin position="2"/>
        <end position="85"/>
    </location>
</feature>
<comment type="caution">
    <text evidence="4">The sequence shown here is derived from an EMBL/GenBank/DDBJ whole genome shotgun (WGS) entry which is preliminary data.</text>
</comment>
<proteinExistence type="inferred from homology"/>
<comment type="similarity">
    <text evidence="1">Belongs to the 'phage' integrase family.</text>
</comment>
<reference evidence="4" key="1">
    <citation type="submission" date="2009-10" db="EMBL/GenBank/DDBJ databases">
        <title>Diversity of trophic interactions inside an arsenic-rich microbial ecosystem.</title>
        <authorList>
            <person name="Bertin P.N."/>
            <person name="Heinrich-Salmeron A."/>
            <person name="Pelletier E."/>
            <person name="Goulhen-Chollet F."/>
            <person name="Arsene-Ploetze F."/>
            <person name="Gallien S."/>
            <person name="Calteau A."/>
            <person name="Vallenet D."/>
            <person name="Casiot C."/>
            <person name="Chane-Woon-Ming B."/>
            <person name="Giloteaux L."/>
            <person name="Barakat M."/>
            <person name="Bonnefoy V."/>
            <person name="Bruneel O."/>
            <person name="Chandler M."/>
            <person name="Cleiss J."/>
            <person name="Duran R."/>
            <person name="Elbaz-Poulichet F."/>
            <person name="Fonknechten N."/>
            <person name="Lauga B."/>
            <person name="Mornico D."/>
            <person name="Ortet P."/>
            <person name="Schaeffer C."/>
            <person name="Siguier P."/>
            <person name="Alexander Thil Smith A."/>
            <person name="Van Dorsselaer A."/>
            <person name="Weissenbach J."/>
            <person name="Medigue C."/>
            <person name="Le Paslier D."/>
        </authorList>
    </citation>
    <scope>NUCLEOTIDE SEQUENCE</scope>
</reference>
<evidence type="ECO:0000256" key="2">
    <source>
        <dbReference type="ARBA" id="ARBA00022908"/>
    </source>
</evidence>
<dbReference type="EMBL" id="CABR01000037">
    <property type="protein sequence ID" value="CBI09558.1"/>
    <property type="molecule type" value="Genomic_DNA"/>
</dbReference>
<dbReference type="InterPro" id="IPR025166">
    <property type="entry name" value="Integrase_DNA_bind_dom"/>
</dbReference>
<dbReference type="PANTHER" id="PTHR30629">
    <property type="entry name" value="PROPHAGE INTEGRASE"/>
    <property type="match status" value="1"/>
</dbReference>